<dbReference type="AlphaFoldDB" id="A0AA36GHW5"/>
<reference evidence="1" key="1">
    <citation type="submission" date="2023-07" db="EMBL/GenBank/DDBJ databases">
        <authorList>
            <consortium name="CYATHOMIX"/>
        </authorList>
    </citation>
    <scope>NUCLEOTIDE SEQUENCE</scope>
    <source>
        <strain evidence="1">N/A</strain>
    </source>
</reference>
<comment type="caution">
    <text evidence="1">The sequence shown here is derived from an EMBL/GenBank/DDBJ whole genome shotgun (WGS) entry which is preliminary data.</text>
</comment>
<dbReference type="Proteomes" id="UP001176961">
    <property type="component" value="Unassembled WGS sequence"/>
</dbReference>
<evidence type="ECO:0000313" key="1">
    <source>
        <dbReference type="EMBL" id="CAJ0593276.1"/>
    </source>
</evidence>
<accession>A0AA36GHW5</accession>
<sequence length="67" mass="7707">MPNECSEWNKHRLFLLETVAMESVKHGSSIIVSAVSKWCTQSSSLECHLWRYSASDPILQAGFWMVY</sequence>
<name>A0AA36GHW5_CYLNA</name>
<gene>
    <name evidence="1" type="ORF">CYNAS_LOCUS5259</name>
</gene>
<organism evidence="1 2">
    <name type="scientific">Cylicocyclus nassatus</name>
    <name type="common">Nematode worm</name>
    <dbReference type="NCBI Taxonomy" id="53992"/>
    <lineage>
        <taxon>Eukaryota</taxon>
        <taxon>Metazoa</taxon>
        <taxon>Ecdysozoa</taxon>
        <taxon>Nematoda</taxon>
        <taxon>Chromadorea</taxon>
        <taxon>Rhabditida</taxon>
        <taxon>Rhabditina</taxon>
        <taxon>Rhabditomorpha</taxon>
        <taxon>Strongyloidea</taxon>
        <taxon>Strongylidae</taxon>
        <taxon>Cylicocyclus</taxon>
    </lineage>
</organism>
<evidence type="ECO:0000313" key="2">
    <source>
        <dbReference type="Proteomes" id="UP001176961"/>
    </source>
</evidence>
<keyword evidence="2" id="KW-1185">Reference proteome</keyword>
<dbReference type="EMBL" id="CATQJL010000112">
    <property type="protein sequence ID" value="CAJ0593276.1"/>
    <property type="molecule type" value="Genomic_DNA"/>
</dbReference>
<protein>
    <submittedName>
        <fullName evidence="1">Uncharacterized protein</fullName>
    </submittedName>
</protein>
<proteinExistence type="predicted"/>